<feature type="compositionally biased region" description="Pro residues" evidence="4">
    <location>
        <begin position="301"/>
        <end position="311"/>
    </location>
</feature>
<evidence type="ECO:0000256" key="3">
    <source>
        <dbReference type="ARBA" id="ARBA00022991"/>
    </source>
</evidence>
<dbReference type="InterPro" id="IPR000014">
    <property type="entry name" value="PAS"/>
</dbReference>
<feature type="domain" description="PAS" evidence="5">
    <location>
        <begin position="679"/>
        <end position="728"/>
    </location>
</feature>
<keyword evidence="2" id="KW-0288">FMN</keyword>
<keyword evidence="1" id="KW-0285">Flavoprotein</keyword>
<dbReference type="PANTHER" id="PTHR47429:SF2">
    <property type="entry name" value="PROTEIN TWIN LOV 1"/>
    <property type="match status" value="1"/>
</dbReference>
<dbReference type="CDD" id="cd00130">
    <property type="entry name" value="PAS"/>
    <property type="match status" value="2"/>
</dbReference>
<dbReference type="AlphaFoldDB" id="A0A7S4BDQ6"/>
<accession>A0A7S4BDQ6</accession>
<sequence>MLMSVSERQVPSREHAIADASNTARAATPRSVTSRLTLSAMYPLRRACNSRSPRQPCALPIMLTSIPGSSRANQPEVYIPGALPRRPVRAASLVGTQESLLPKMPVGQAPWKSARGCEVSSPTGARHIGLSARLSGLSVTIGRDEDGSSHPDSPAAERTTDITLVPIGPVSPRKRASFQSSQKVDQQLERPTSAASSSCAGEPHAGASASPHACRPRSRSTATGMLTPATQHQQQETVATATVAPAVAAQSEAVPMEVEHATTALAHAEVRSVARPTVTPAAETAAAAAVQDTSKPLRSPSQPPGTSPGPSRPGAKNSDKPPEPPPPCTSSAALQRPSSIKSSAPETAKVAPAAMAKAEAVPIEVEHATTALAHAEVRSVALPTMTPAAETAAAAAIQINTPLLLRPTPPPDTSPSPSRLRAKKRDTPASSPPPRSSSANSQRGASKKSSDFSPEPPPPRTSSAAPRLHSSIKQPVDGSPSQRGAGAQRRVGVTLVEERRASPASTPPLRSSAFGTSPGRARVSRRYSDLESSVPSPPSSPHRPHAPRTRMSPAFDSDAATSPDAPRWSLQSTESEAGGISADNFRRSMSVSSQFWSEHDWVNPRSVSPNCKQGRRGSRRPSIGLHALPVGSHAANLSALHVSESIAEDVASKEDEKRTLRLMAKALGIEYAHIKGDKWLQKFQAVFEQIDVAIAVVDMRIAGLPLAWVNSAFERLTGYSSEEAVGRNCRFLQAEGTKRSAIALLVRAIRAPKGPHASVVVRITNFKKDGTAFNNDVSLHGVFDQAGAYTYSVAVMECTHQDSTTDVSKLRDCIPNVCNVKRSSLPDLALCQLLATAPTPLVLSLYSHVAAIFLLDLDAALSSLLHFGADALLARLVKERYLEFDVGKEEAMKVEAAKEAVGLRTRMAEAKDDGDAKPKKGKTDQKKPTEESFQIEAAALCMMMSGVRPEKDVALQKFEELDRQNRAHICERQLRRILTDPDIDGHEQLAQAITGTANDSATSLREASLKRLLWSGYDVPADCCVWLSSVIAAVEFLPLSVSISDFTAPGNPLIYVNREFCKLYCYDPGDVLGRNARFMQGQISEPESIKRMQAAMRDRESCSVKVCNMRKDGSGFANLLTLIPVEDAHEVCRFYIGVQRRVSEAVGLEKDARLALLKWQHRILLRLPLFTEPKQLSVNDLVKSCDEGLEDLGTYLHGVVMEQIDKGKNREDFALFGTNFNEMRDLMRGEGKF</sequence>
<dbReference type="GO" id="GO:0005634">
    <property type="term" value="C:nucleus"/>
    <property type="evidence" value="ECO:0007669"/>
    <property type="project" value="TreeGrafter"/>
</dbReference>
<feature type="region of interest" description="Disordered" evidence="4">
    <location>
        <begin position="276"/>
        <end position="347"/>
    </location>
</feature>
<evidence type="ECO:0000256" key="2">
    <source>
        <dbReference type="ARBA" id="ARBA00022643"/>
    </source>
</evidence>
<evidence type="ECO:0000259" key="5">
    <source>
        <dbReference type="PROSITE" id="PS50112"/>
    </source>
</evidence>
<gene>
    <name evidence="6" type="ORF">PCAR00345_LOCUS15303</name>
</gene>
<dbReference type="EMBL" id="HBIZ01024184">
    <property type="protein sequence ID" value="CAE0762691.1"/>
    <property type="molecule type" value="Transcribed_RNA"/>
</dbReference>
<evidence type="ECO:0000256" key="1">
    <source>
        <dbReference type="ARBA" id="ARBA00022630"/>
    </source>
</evidence>
<dbReference type="Pfam" id="PF13426">
    <property type="entry name" value="PAS_9"/>
    <property type="match status" value="2"/>
</dbReference>
<organism evidence="6">
    <name type="scientific">Chrysotila carterae</name>
    <name type="common">Marine alga</name>
    <name type="synonym">Syracosphaera carterae</name>
    <dbReference type="NCBI Taxonomy" id="13221"/>
    <lineage>
        <taxon>Eukaryota</taxon>
        <taxon>Haptista</taxon>
        <taxon>Haptophyta</taxon>
        <taxon>Prymnesiophyceae</taxon>
        <taxon>Isochrysidales</taxon>
        <taxon>Isochrysidaceae</taxon>
        <taxon>Chrysotila</taxon>
    </lineage>
</organism>
<evidence type="ECO:0000313" key="6">
    <source>
        <dbReference type="EMBL" id="CAE0762691.1"/>
    </source>
</evidence>
<dbReference type="SUPFAM" id="SSF55785">
    <property type="entry name" value="PYP-like sensor domain (PAS domain)"/>
    <property type="match status" value="2"/>
</dbReference>
<dbReference type="SMART" id="SM00091">
    <property type="entry name" value="PAS"/>
    <property type="match status" value="2"/>
</dbReference>
<feature type="compositionally biased region" description="Low complexity" evidence="4">
    <location>
        <begin position="276"/>
        <end position="290"/>
    </location>
</feature>
<dbReference type="InterPro" id="IPR035965">
    <property type="entry name" value="PAS-like_dom_sf"/>
</dbReference>
<dbReference type="NCBIfam" id="TIGR00229">
    <property type="entry name" value="sensory_box"/>
    <property type="match status" value="1"/>
</dbReference>
<dbReference type="PANTHER" id="PTHR47429">
    <property type="entry name" value="PROTEIN TWIN LOV 1"/>
    <property type="match status" value="1"/>
</dbReference>
<feature type="region of interest" description="Disordered" evidence="4">
    <location>
        <begin position="1"/>
        <end position="31"/>
    </location>
</feature>
<feature type="compositionally biased region" description="Polar residues" evidence="4">
    <location>
        <begin position="177"/>
        <end position="199"/>
    </location>
</feature>
<protein>
    <recommendedName>
        <fullName evidence="5">PAS domain-containing protein</fullName>
    </recommendedName>
</protein>
<feature type="compositionally biased region" description="Polar residues" evidence="4">
    <location>
        <begin position="20"/>
        <end position="31"/>
    </location>
</feature>
<dbReference type="Gene3D" id="3.30.450.20">
    <property type="entry name" value="PAS domain"/>
    <property type="match status" value="2"/>
</dbReference>
<feature type="region of interest" description="Disordered" evidence="4">
    <location>
        <begin position="401"/>
        <end position="584"/>
    </location>
</feature>
<keyword evidence="3" id="KW-0157">Chromophore</keyword>
<reference evidence="6" key="1">
    <citation type="submission" date="2021-01" db="EMBL/GenBank/DDBJ databases">
        <authorList>
            <person name="Corre E."/>
            <person name="Pelletier E."/>
            <person name="Niang G."/>
            <person name="Scheremetjew M."/>
            <person name="Finn R."/>
            <person name="Kale V."/>
            <person name="Holt S."/>
            <person name="Cochrane G."/>
            <person name="Meng A."/>
            <person name="Brown T."/>
            <person name="Cohen L."/>
        </authorList>
    </citation>
    <scope>NUCLEOTIDE SEQUENCE</scope>
    <source>
        <strain evidence="6">CCMP645</strain>
    </source>
</reference>
<feature type="compositionally biased region" description="Polar residues" evidence="4">
    <location>
        <begin position="329"/>
        <end position="342"/>
    </location>
</feature>
<name>A0A7S4BDQ6_CHRCT</name>
<feature type="region of interest" description="Disordered" evidence="4">
    <location>
        <begin position="141"/>
        <end position="222"/>
    </location>
</feature>
<proteinExistence type="predicted"/>
<evidence type="ECO:0000256" key="4">
    <source>
        <dbReference type="SAM" id="MobiDB-lite"/>
    </source>
</evidence>
<feature type="region of interest" description="Disordered" evidence="4">
    <location>
        <begin position="906"/>
        <end position="930"/>
    </location>
</feature>
<dbReference type="PROSITE" id="PS50112">
    <property type="entry name" value="PAS"/>
    <property type="match status" value="1"/>
</dbReference>